<keyword evidence="3" id="KW-1185">Reference proteome</keyword>
<accession>A0ABP9UUL2</accession>
<evidence type="ECO:0000313" key="3">
    <source>
        <dbReference type="Proteomes" id="UP001476282"/>
    </source>
</evidence>
<sequence length="341" mass="38236">MLSRVANSLYWMVRYIERADNLARLIEVNERVLLDFGSDEGSREETFWRPIIASTGDEELYAELNPGGDGPGSVVHFLTSDRKNPNSIVSCIALGRENARMVRDQLSEALWEEINSLYLFVNSDAAQRMLSSDRADYFSAIRRSTFCFHGIAAGTTLRREAWAFMELGRYLERADKTTRFLDVAYFLPPEYAASSDHWMSILKSCGALDAYRTLNRGPVDRDGVVKFLLFEKSFPRSVAFSIDRVDECLHNISGRPRGGYGDAAERCSGKLLSELSFSDLTAIAGDGLHPYLDELQSGINDVGSEVFETYVLLPDKAEVKPSYPTSTVSAVAAWQMEQQQQ</sequence>
<gene>
    <name evidence="2" type="ORF">Hsar01_02953</name>
</gene>
<protein>
    <submittedName>
        <fullName evidence="2">Uncharacterized protein Rv2567</fullName>
    </submittedName>
</protein>
<organism evidence="2 3">
    <name type="scientific">Haloferula sargassicola</name>
    <dbReference type="NCBI Taxonomy" id="490096"/>
    <lineage>
        <taxon>Bacteria</taxon>
        <taxon>Pseudomonadati</taxon>
        <taxon>Verrucomicrobiota</taxon>
        <taxon>Verrucomicrobiia</taxon>
        <taxon>Verrucomicrobiales</taxon>
        <taxon>Verrucomicrobiaceae</taxon>
        <taxon>Haloferula</taxon>
    </lineage>
</organism>
<evidence type="ECO:0000313" key="2">
    <source>
        <dbReference type="EMBL" id="GAA5483719.1"/>
    </source>
</evidence>
<reference evidence="2 3" key="1">
    <citation type="submission" date="2024-02" db="EMBL/GenBank/DDBJ databases">
        <title>Haloferula sargassicola NBRC 104335.</title>
        <authorList>
            <person name="Ichikawa N."/>
            <person name="Katano-Makiyama Y."/>
            <person name="Hidaka K."/>
        </authorList>
    </citation>
    <scope>NUCLEOTIDE SEQUENCE [LARGE SCALE GENOMIC DNA]</scope>
    <source>
        <strain evidence="2 3">NBRC 104335</strain>
    </source>
</reference>
<dbReference type="Pfam" id="PF04168">
    <property type="entry name" value="Alpha-E"/>
    <property type="match status" value="1"/>
</dbReference>
<evidence type="ECO:0000259" key="1">
    <source>
        <dbReference type="Pfam" id="PF04168"/>
    </source>
</evidence>
<proteinExistence type="predicted"/>
<dbReference type="InterPro" id="IPR007296">
    <property type="entry name" value="DUF403"/>
</dbReference>
<feature type="domain" description="DUF403" evidence="1">
    <location>
        <begin position="1"/>
        <end position="310"/>
    </location>
</feature>
<dbReference type="PANTHER" id="PTHR34595">
    <property type="entry name" value="BLR5612 PROTEIN"/>
    <property type="match status" value="1"/>
</dbReference>
<dbReference type="EMBL" id="BAABRI010000017">
    <property type="protein sequence ID" value="GAA5483719.1"/>
    <property type="molecule type" value="Genomic_DNA"/>
</dbReference>
<dbReference type="Proteomes" id="UP001476282">
    <property type="component" value="Unassembled WGS sequence"/>
</dbReference>
<dbReference type="PANTHER" id="PTHR34595:SF7">
    <property type="entry name" value="SLL1039 PROTEIN"/>
    <property type="match status" value="1"/>
</dbReference>
<dbReference type="RefSeq" id="WP_353567826.1">
    <property type="nucleotide sequence ID" value="NZ_BAABRI010000017.1"/>
</dbReference>
<dbReference type="InterPro" id="IPR051680">
    <property type="entry name" value="ATP-dep_Glu-Cys_Ligase-2"/>
</dbReference>
<comment type="caution">
    <text evidence="2">The sequence shown here is derived from an EMBL/GenBank/DDBJ whole genome shotgun (WGS) entry which is preliminary data.</text>
</comment>
<name>A0ABP9UUL2_9BACT</name>